<dbReference type="OrthoDB" id="2734890at2759"/>
<keyword evidence="3" id="KW-1185">Reference proteome</keyword>
<dbReference type="HOGENOM" id="CLU_043432_0_0_1"/>
<dbReference type="EMBL" id="KL142367">
    <property type="protein sequence ID" value="KDR86157.1"/>
    <property type="molecule type" value="Genomic_DNA"/>
</dbReference>
<name>A0A067TUX8_GALM3</name>
<dbReference type="Proteomes" id="UP000027222">
    <property type="component" value="Unassembled WGS sequence"/>
</dbReference>
<dbReference type="STRING" id="685588.A0A067TUX8"/>
<proteinExistence type="predicted"/>
<evidence type="ECO:0000313" key="3">
    <source>
        <dbReference type="Proteomes" id="UP000027222"/>
    </source>
</evidence>
<gene>
    <name evidence="2" type="ORF">GALMADRAFT_404420</name>
</gene>
<dbReference type="AlphaFoldDB" id="A0A067TUX8"/>
<reference evidence="3" key="1">
    <citation type="journal article" date="2014" name="Proc. Natl. Acad. Sci. U.S.A.">
        <title>Extensive sampling of basidiomycete genomes demonstrates inadequacy of the white-rot/brown-rot paradigm for wood decay fungi.</title>
        <authorList>
            <person name="Riley R."/>
            <person name="Salamov A.A."/>
            <person name="Brown D.W."/>
            <person name="Nagy L.G."/>
            <person name="Floudas D."/>
            <person name="Held B.W."/>
            <person name="Levasseur A."/>
            <person name="Lombard V."/>
            <person name="Morin E."/>
            <person name="Otillar R."/>
            <person name="Lindquist E.A."/>
            <person name="Sun H."/>
            <person name="LaButti K.M."/>
            <person name="Schmutz J."/>
            <person name="Jabbour D."/>
            <person name="Luo H."/>
            <person name="Baker S.E."/>
            <person name="Pisabarro A.G."/>
            <person name="Walton J.D."/>
            <person name="Blanchette R.A."/>
            <person name="Henrissat B."/>
            <person name="Martin F."/>
            <person name="Cullen D."/>
            <person name="Hibbett D.S."/>
            <person name="Grigoriev I.V."/>
        </authorList>
    </citation>
    <scope>NUCLEOTIDE SEQUENCE [LARGE SCALE GENOMIC DNA]</scope>
    <source>
        <strain evidence="3">CBS 339.88</strain>
    </source>
</reference>
<keyword evidence="1" id="KW-0732">Signal</keyword>
<protein>
    <submittedName>
        <fullName evidence="2">Uncharacterized protein</fullName>
    </submittedName>
</protein>
<organism evidence="2 3">
    <name type="scientific">Galerina marginata (strain CBS 339.88)</name>
    <dbReference type="NCBI Taxonomy" id="685588"/>
    <lineage>
        <taxon>Eukaryota</taxon>
        <taxon>Fungi</taxon>
        <taxon>Dikarya</taxon>
        <taxon>Basidiomycota</taxon>
        <taxon>Agaricomycotina</taxon>
        <taxon>Agaricomycetes</taxon>
        <taxon>Agaricomycetidae</taxon>
        <taxon>Agaricales</taxon>
        <taxon>Agaricineae</taxon>
        <taxon>Strophariaceae</taxon>
        <taxon>Galerina</taxon>
    </lineage>
</organism>
<evidence type="ECO:0000256" key="1">
    <source>
        <dbReference type="SAM" id="SignalP"/>
    </source>
</evidence>
<feature type="chain" id="PRO_5001647264" evidence="1">
    <location>
        <begin position="20"/>
        <end position="376"/>
    </location>
</feature>
<accession>A0A067TUX8</accession>
<evidence type="ECO:0000313" key="2">
    <source>
        <dbReference type="EMBL" id="KDR86157.1"/>
    </source>
</evidence>
<sequence>MLLSPRIALGVAAASFASALTLPSVAKTQLVARQDAGQDSRSCLSIRDICDPSTIPTSDAANAVNTHPACIALVVCETTQFFNADFPANQLRLTREAFNFVSNGSDVITQQQFIDFYYGTIASINATIASSNTSGHLATPEFPSSAQAVIGWWQNVVAWSGFCQSSSIPYQNFADWIEFSNNPGVCPAVQSCSPNPNQHIPTCIPQRPTDNGSCAEMVRQCSVGAGNASSIFNSEYCVLSALCYSQSTVDVLIEQLHDEDFLTTGPPVLSAKQPRLSQSVFNVLSKGNSVVSQQNIIDAYYGTLTNTIQSCGGPPGAETPCPTGSSGPYPTDVSYVTDFWTTISAWTGFCGTREIPYKNLADYLQFSSTVEVTKSC</sequence>
<feature type="signal peptide" evidence="1">
    <location>
        <begin position="1"/>
        <end position="19"/>
    </location>
</feature>